<gene>
    <name evidence="1" type="ORF">C4N9_07480</name>
</gene>
<comment type="caution">
    <text evidence="1">The sequence shown here is derived from an EMBL/GenBank/DDBJ whole genome shotgun (WGS) entry which is preliminary data.</text>
</comment>
<keyword evidence="2" id="KW-1185">Reference proteome</keyword>
<keyword evidence="1" id="KW-0378">Hydrolase</keyword>
<evidence type="ECO:0000313" key="1">
    <source>
        <dbReference type="EMBL" id="PWE29579.1"/>
    </source>
</evidence>
<accession>A0A2U2CCJ2</accession>
<reference evidence="1 2" key="1">
    <citation type="submission" date="2018-05" db="EMBL/GenBank/DDBJ databases">
        <title>Pararhodobacter marina sp. nov., isolated from deep-sea water of the Indian Ocean.</title>
        <authorList>
            <person name="Lai Q.Sr."/>
            <person name="Liu X."/>
            <person name="Shao Z."/>
        </authorList>
    </citation>
    <scope>NUCLEOTIDE SEQUENCE [LARGE SCALE GENOMIC DNA]</scope>
    <source>
        <strain evidence="1 2">CIC4N-9</strain>
    </source>
</reference>
<dbReference type="Pfam" id="PF05013">
    <property type="entry name" value="FGase"/>
    <property type="match status" value="1"/>
</dbReference>
<dbReference type="SUPFAM" id="SSF53187">
    <property type="entry name" value="Zn-dependent exopeptidases"/>
    <property type="match status" value="1"/>
</dbReference>
<dbReference type="Proteomes" id="UP000244940">
    <property type="component" value="Unassembled WGS sequence"/>
</dbReference>
<dbReference type="Gene3D" id="3.40.630.40">
    <property type="entry name" value="Zn-dependent exopeptidases"/>
    <property type="match status" value="1"/>
</dbReference>
<proteinExistence type="predicted"/>
<dbReference type="RefSeq" id="WP_109532692.1">
    <property type="nucleotide sequence ID" value="NZ_QEYD01000004.1"/>
</dbReference>
<dbReference type="GO" id="GO:0016787">
    <property type="term" value="F:hydrolase activity"/>
    <property type="evidence" value="ECO:0007669"/>
    <property type="project" value="UniProtKB-KW"/>
</dbReference>
<organism evidence="1 2">
    <name type="scientific">Pararhodobacter marinus</name>
    <dbReference type="NCBI Taxonomy" id="2184063"/>
    <lineage>
        <taxon>Bacteria</taxon>
        <taxon>Pseudomonadati</taxon>
        <taxon>Pseudomonadota</taxon>
        <taxon>Alphaproteobacteria</taxon>
        <taxon>Rhodobacterales</taxon>
        <taxon>Paracoccaceae</taxon>
        <taxon>Pararhodobacter</taxon>
    </lineage>
</organism>
<evidence type="ECO:0000313" key="2">
    <source>
        <dbReference type="Proteomes" id="UP000244940"/>
    </source>
</evidence>
<dbReference type="AlphaFoldDB" id="A0A2U2CCJ2"/>
<dbReference type="InterPro" id="IPR007709">
    <property type="entry name" value="N-FG_amidohydro"/>
</dbReference>
<dbReference type="GeneID" id="94364726"/>
<dbReference type="OrthoDB" id="9802050at2"/>
<protein>
    <submittedName>
        <fullName evidence="1">N-formylglutamate amidohydrolase</fullName>
    </submittedName>
</protein>
<name>A0A2U2CCJ2_9RHOB</name>
<dbReference type="EMBL" id="QEYD01000004">
    <property type="protein sequence ID" value="PWE29579.1"/>
    <property type="molecule type" value="Genomic_DNA"/>
</dbReference>
<sequence length="291" mass="31333">MPRAIEIHEPAEITSPVVFASPHSGRVYPADMMARAQVDGQVLRSSEDAYIDLLLGAAPASGAPLVTTEVPRAYVDFNRAADELDPALIEGAPRAGLNPRIASGLGVLARVVSNGRAIYRGKLPLAEAERRIARYWVPYHAGLGALIEAQRARFGQVLLCDMHSMPHEALSGYTARGGARPDIVVGDRWGASASGGVVEQIEQVLREAGFRVARNAPFAGAYVTQRYGRPSQGMHAVQIEIDRALYLDERRVEPLPDFQGFRQLMARVIGQLAALPLAPELDTGAPDLAAE</sequence>